<dbReference type="AlphaFoldDB" id="A0AAV6VP75"/>
<keyword evidence="4" id="KW-1185">Reference proteome</keyword>
<evidence type="ECO:0000256" key="2">
    <source>
        <dbReference type="SAM" id="Phobius"/>
    </source>
</evidence>
<evidence type="ECO:0000313" key="3">
    <source>
        <dbReference type="EMBL" id="KAG8197679.1"/>
    </source>
</evidence>
<keyword evidence="2" id="KW-1133">Transmembrane helix</keyword>
<feature type="transmembrane region" description="Helical" evidence="2">
    <location>
        <begin position="12"/>
        <end position="31"/>
    </location>
</feature>
<reference evidence="3 4" key="1">
    <citation type="journal article" date="2022" name="Nat. Ecol. Evol.">
        <title>A masculinizing supergene underlies an exaggerated male reproductive morph in a spider.</title>
        <authorList>
            <person name="Hendrickx F."/>
            <person name="De Corte Z."/>
            <person name="Sonet G."/>
            <person name="Van Belleghem S.M."/>
            <person name="Kostlbacher S."/>
            <person name="Vangestel C."/>
        </authorList>
    </citation>
    <scope>NUCLEOTIDE SEQUENCE [LARGE SCALE GENOMIC DNA]</scope>
    <source>
        <strain evidence="3">W744_W776</strain>
    </source>
</reference>
<keyword evidence="2" id="KW-0472">Membrane</keyword>
<comment type="caution">
    <text evidence="3">The sequence shown here is derived from an EMBL/GenBank/DDBJ whole genome shotgun (WGS) entry which is preliminary data.</text>
</comment>
<evidence type="ECO:0000256" key="1">
    <source>
        <dbReference type="SAM" id="MobiDB-lite"/>
    </source>
</evidence>
<feature type="compositionally biased region" description="Polar residues" evidence="1">
    <location>
        <begin position="288"/>
        <end position="297"/>
    </location>
</feature>
<organism evidence="3 4">
    <name type="scientific">Oedothorax gibbosus</name>
    <dbReference type="NCBI Taxonomy" id="931172"/>
    <lineage>
        <taxon>Eukaryota</taxon>
        <taxon>Metazoa</taxon>
        <taxon>Ecdysozoa</taxon>
        <taxon>Arthropoda</taxon>
        <taxon>Chelicerata</taxon>
        <taxon>Arachnida</taxon>
        <taxon>Araneae</taxon>
        <taxon>Araneomorphae</taxon>
        <taxon>Entelegynae</taxon>
        <taxon>Araneoidea</taxon>
        <taxon>Linyphiidae</taxon>
        <taxon>Erigoninae</taxon>
        <taxon>Oedothorax</taxon>
    </lineage>
</organism>
<protein>
    <submittedName>
        <fullName evidence="3">Uncharacterized protein</fullName>
    </submittedName>
</protein>
<proteinExistence type="predicted"/>
<feature type="region of interest" description="Disordered" evidence="1">
    <location>
        <begin position="288"/>
        <end position="347"/>
    </location>
</feature>
<dbReference type="Proteomes" id="UP000827092">
    <property type="component" value="Unassembled WGS sequence"/>
</dbReference>
<keyword evidence="2" id="KW-0812">Transmembrane</keyword>
<gene>
    <name evidence="3" type="ORF">JTE90_001604</name>
</gene>
<feature type="compositionally biased region" description="Polar residues" evidence="1">
    <location>
        <begin position="306"/>
        <end position="338"/>
    </location>
</feature>
<accession>A0AAV6VP75</accession>
<name>A0AAV6VP75_9ARAC</name>
<sequence length="347" mass="36781">MQLLNGNFSWKILYLLLLGLPCIQCHMLHYMHLKKFITAVAFARALGKRPTVLPIPIPIPIPIAQNEVIKLPMGGNGAKTTVIDGSKGSSQADTIAQLLGGIPNYASSLPGFASNNKFSFAQLPSNNKLSFAQFPSSNNPSVINLSQLQASDSNLVNSLATALSNGGQTKVLILNGGQNPKGSFSTSPSVIRIPVSNMNSHGHNLGGINLNGHNHGGMGPERQNLGGINPHGLNLGGFNQNGLNLGGFNQYGQNMGGLTGGIDQGMNGLSYSDLGLGSSLTNVAQLQQNERQPTQHGRNMHVGIGNTDNSGNSKLCVNCHRQQNQRSRSGQANFQNAPLSVKFTYRP</sequence>
<dbReference type="EMBL" id="JAFNEN010000052">
    <property type="protein sequence ID" value="KAG8197679.1"/>
    <property type="molecule type" value="Genomic_DNA"/>
</dbReference>
<evidence type="ECO:0000313" key="4">
    <source>
        <dbReference type="Proteomes" id="UP000827092"/>
    </source>
</evidence>